<dbReference type="Proteomes" id="UP000075882">
    <property type="component" value="Unassembled WGS sequence"/>
</dbReference>
<sequence length="154" mass="17291">MIYASAGTHRCGARRCPVRERERFSFGCRKLCFGYFCKYRAYFASVHLTVCLSVNMQLLQRKKTDPSFVISIESGVEEVREPKVHEECDFLVDVLTGKRSVSPDFCCKMLYMIFCTCFTSDGGASQRPKLAAASVAAAAPQTSNTQRPLTYQTI</sequence>
<evidence type="ECO:0000313" key="1">
    <source>
        <dbReference type="EnsemblMetazoa" id="ACOM027565-PA.1"/>
    </source>
</evidence>
<reference evidence="1" key="1">
    <citation type="submission" date="2022-08" db="UniProtKB">
        <authorList>
            <consortium name="EnsemblMetazoa"/>
        </authorList>
    </citation>
    <scope>IDENTIFICATION</scope>
</reference>
<protein>
    <submittedName>
        <fullName evidence="1">Uncharacterized protein</fullName>
    </submittedName>
</protein>
<accession>A0A8W7P875</accession>
<dbReference type="VEuPathDB" id="VectorBase:ACON2_039849"/>
<name>A0A8W7P875_ANOCL</name>
<proteinExistence type="predicted"/>
<dbReference type="EnsemblMetazoa" id="ACOM027565-RA">
    <property type="protein sequence ID" value="ACOM027565-PA.1"/>
    <property type="gene ID" value="ACOM027565"/>
</dbReference>
<organism evidence="1">
    <name type="scientific">Anopheles coluzzii</name>
    <name type="common">African malaria mosquito</name>
    <dbReference type="NCBI Taxonomy" id="1518534"/>
    <lineage>
        <taxon>Eukaryota</taxon>
        <taxon>Metazoa</taxon>
        <taxon>Ecdysozoa</taxon>
        <taxon>Arthropoda</taxon>
        <taxon>Hexapoda</taxon>
        <taxon>Insecta</taxon>
        <taxon>Pterygota</taxon>
        <taxon>Neoptera</taxon>
        <taxon>Endopterygota</taxon>
        <taxon>Diptera</taxon>
        <taxon>Nematocera</taxon>
        <taxon>Culicoidea</taxon>
        <taxon>Culicidae</taxon>
        <taxon>Anophelinae</taxon>
        <taxon>Anopheles</taxon>
    </lineage>
</organism>
<dbReference type="AlphaFoldDB" id="A0A8W7P875"/>
<dbReference type="RefSeq" id="XP_049465222.1">
    <property type="nucleotide sequence ID" value="XM_049609265.1"/>
</dbReference>
<dbReference type="GeneID" id="125907388"/>